<feature type="transmembrane region" description="Helical" evidence="1">
    <location>
        <begin position="64"/>
        <end position="84"/>
    </location>
</feature>
<evidence type="ECO:0000313" key="3">
    <source>
        <dbReference type="EMBL" id="KAI5067000.1"/>
    </source>
</evidence>
<feature type="transmembrane region" description="Helical" evidence="1">
    <location>
        <begin position="214"/>
        <end position="233"/>
    </location>
</feature>
<dbReference type="Pfam" id="PF24867">
    <property type="entry name" value="DUF7733"/>
    <property type="match status" value="1"/>
</dbReference>
<evidence type="ECO:0000256" key="1">
    <source>
        <dbReference type="SAM" id="Phobius"/>
    </source>
</evidence>
<evidence type="ECO:0000259" key="2">
    <source>
        <dbReference type="Pfam" id="PF24867"/>
    </source>
</evidence>
<accession>A0A9D4ZAV7</accession>
<dbReference type="InterPro" id="IPR056635">
    <property type="entry name" value="DUF7733"/>
</dbReference>
<feature type="transmembrane region" description="Helical" evidence="1">
    <location>
        <begin position="104"/>
        <end position="124"/>
    </location>
</feature>
<dbReference type="AlphaFoldDB" id="A0A9D4ZAV7"/>
<keyword evidence="1" id="KW-0812">Transmembrane</keyword>
<evidence type="ECO:0000313" key="4">
    <source>
        <dbReference type="Proteomes" id="UP000886520"/>
    </source>
</evidence>
<keyword evidence="1" id="KW-1133">Transmembrane helix</keyword>
<proteinExistence type="predicted"/>
<protein>
    <recommendedName>
        <fullName evidence="2">DUF7733 domain-containing protein</fullName>
    </recommendedName>
</protein>
<dbReference type="Proteomes" id="UP000886520">
    <property type="component" value="Chromosome 17"/>
</dbReference>
<keyword evidence="4" id="KW-1185">Reference proteome</keyword>
<sequence length="262" mass="28740">MSGLTLAAGARSAGASAGEVKEMEGKSREDKSGLIGGLMGSLRIIELQLVAFIVVFSASGLVPLLDIAFPVLITAYLCMLNTFVFKNYGPPKAAKEVFHGSRMFQLYVVLGTVVGLFLPLAYVLGGFARGDQPAVRAATPHLFLVSAQILSENVINSLDMFSPPVRVVLPLLYTGRRLFTLADWVSTTFFRAFLPPEPWIQDVAWLWFGRGLALANLIYFSINFFCFLIPRFLPRAFEHQLKQSNEGLAKQSVPPQAPKKAQ</sequence>
<organism evidence="3 4">
    <name type="scientific">Adiantum capillus-veneris</name>
    <name type="common">Maidenhair fern</name>
    <dbReference type="NCBI Taxonomy" id="13818"/>
    <lineage>
        <taxon>Eukaryota</taxon>
        <taxon>Viridiplantae</taxon>
        <taxon>Streptophyta</taxon>
        <taxon>Embryophyta</taxon>
        <taxon>Tracheophyta</taxon>
        <taxon>Polypodiopsida</taxon>
        <taxon>Polypodiidae</taxon>
        <taxon>Polypodiales</taxon>
        <taxon>Pteridineae</taxon>
        <taxon>Pteridaceae</taxon>
        <taxon>Vittarioideae</taxon>
        <taxon>Adiantum</taxon>
    </lineage>
</organism>
<dbReference type="PANTHER" id="PTHR33829">
    <property type="entry name" value="OSJNBA0044M19.10 PROTEIN"/>
    <property type="match status" value="1"/>
</dbReference>
<dbReference type="PANTHER" id="PTHR33829:SF2">
    <property type="entry name" value="OS04G0386700 PROTEIN"/>
    <property type="match status" value="1"/>
</dbReference>
<comment type="caution">
    <text evidence="3">The sequence shown here is derived from an EMBL/GenBank/DDBJ whole genome shotgun (WGS) entry which is preliminary data.</text>
</comment>
<keyword evidence="1" id="KW-0472">Membrane</keyword>
<dbReference type="OrthoDB" id="2020376at2759"/>
<feature type="domain" description="DUF7733" evidence="2">
    <location>
        <begin position="43"/>
        <end position="239"/>
    </location>
</feature>
<name>A0A9D4ZAV7_ADICA</name>
<dbReference type="EMBL" id="JABFUD020000017">
    <property type="protein sequence ID" value="KAI5067000.1"/>
    <property type="molecule type" value="Genomic_DNA"/>
</dbReference>
<feature type="transmembrane region" description="Helical" evidence="1">
    <location>
        <begin position="33"/>
        <end position="57"/>
    </location>
</feature>
<gene>
    <name evidence="3" type="ORF">GOP47_0017528</name>
</gene>
<reference evidence="3" key="1">
    <citation type="submission" date="2021-01" db="EMBL/GenBank/DDBJ databases">
        <title>Adiantum capillus-veneris genome.</title>
        <authorList>
            <person name="Fang Y."/>
            <person name="Liao Q."/>
        </authorList>
    </citation>
    <scope>NUCLEOTIDE SEQUENCE</scope>
    <source>
        <strain evidence="3">H3</strain>
        <tissue evidence="3">Leaf</tissue>
    </source>
</reference>